<evidence type="ECO:0000313" key="2">
    <source>
        <dbReference type="Proteomes" id="UP000255284"/>
    </source>
</evidence>
<dbReference type="AntiFam" id="ANF00057">
    <property type="entry name" value="Translation of E. coli type CRISPR repeat"/>
</dbReference>
<proteinExistence type="predicted"/>
<gene>
    <name evidence="1" type="ORF">NCTC11819_01723</name>
</gene>
<organism evidence="1 2">
    <name type="scientific">Mobiluncus mulieris</name>
    <dbReference type="NCBI Taxonomy" id="2052"/>
    <lineage>
        <taxon>Bacteria</taxon>
        <taxon>Bacillati</taxon>
        <taxon>Actinomycetota</taxon>
        <taxon>Actinomycetes</taxon>
        <taxon>Actinomycetales</taxon>
        <taxon>Actinomycetaceae</taxon>
        <taxon>Mobiluncus</taxon>
    </lineage>
</organism>
<dbReference type="EMBL" id="UGGQ01000006">
    <property type="protein sequence ID" value="STO17138.1"/>
    <property type="molecule type" value="Genomic_DNA"/>
</dbReference>
<reference evidence="1 2" key="1">
    <citation type="submission" date="2018-06" db="EMBL/GenBank/DDBJ databases">
        <authorList>
            <consortium name="Pathogen Informatics"/>
            <person name="Doyle S."/>
        </authorList>
    </citation>
    <scope>NUCLEOTIDE SEQUENCE [LARGE SCALE GENOMIC DNA]</scope>
    <source>
        <strain evidence="1 2">NCTC11819</strain>
    </source>
</reference>
<protein>
    <submittedName>
        <fullName evidence="1">Domain of uncharacterized function (DUF2825)</fullName>
    </submittedName>
</protein>
<sequence>MLGITPAGAGKTTNEAILKRLLSELPPLARGKQKVRCWPIYRVGITPAGAGKTRVGCPPCLSMWNYPRWRGENLVISLAGRVVLELPPLARGKLVYHQAYLHLSGITPAGAGKTGLEGNLAVPIWNYPRWRGENFLQARRYLF</sequence>
<evidence type="ECO:0000313" key="1">
    <source>
        <dbReference type="EMBL" id="STO17138.1"/>
    </source>
</evidence>
<dbReference type="AlphaFoldDB" id="A0A8G2HUH3"/>
<accession>A0A8G2HUH3</accession>
<dbReference type="Proteomes" id="UP000255284">
    <property type="component" value="Unassembled WGS sequence"/>
</dbReference>
<comment type="caution">
    <text evidence="1">The sequence shown here is derived from an EMBL/GenBank/DDBJ whole genome shotgun (WGS) entry which is preliminary data.</text>
</comment>
<name>A0A8G2HUH3_9ACTO</name>